<evidence type="ECO:0000256" key="1">
    <source>
        <dbReference type="SAM" id="MobiDB-lite"/>
    </source>
</evidence>
<name>A0A1V6TGT1_9EURO</name>
<keyword evidence="3" id="KW-1185">Reference proteome</keyword>
<evidence type="ECO:0000313" key="3">
    <source>
        <dbReference type="Proteomes" id="UP000191285"/>
    </source>
</evidence>
<accession>A0A1V6TGT1</accession>
<feature type="compositionally biased region" description="Acidic residues" evidence="1">
    <location>
        <begin position="43"/>
        <end position="53"/>
    </location>
</feature>
<reference evidence="3" key="1">
    <citation type="journal article" date="2017" name="Nat. Microbiol.">
        <title>Global analysis of biosynthetic gene clusters reveals vast potential of secondary metabolite production in Penicillium species.</title>
        <authorList>
            <person name="Nielsen J.C."/>
            <person name="Grijseels S."/>
            <person name="Prigent S."/>
            <person name="Ji B."/>
            <person name="Dainat J."/>
            <person name="Nielsen K.F."/>
            <person name="Frisvad J.C."/>
            <person name="Workman M."/>
            <person name="Nielsen J."/>
        </authorList>
    </citation>
    <scope>NUCLEOTIDE SEQUENCE [LARGE SCALE GENOMIC DNA]</scope>
    <source>
        <strain evidence="3">IBT 24891</strain>
    </source>
</reference>
<gene>
    <name evidence="2" type="ORF">PENSTE_c006G04333</name>
</gene>
<sequence length="62" mass="6597">MASTRRFMKKAVWASWEGFRGEEEGGKTSTAPEATEALPPLPDGEDDDLDIDMGEGPGGAVE</sequence>
<dbReference type="AlphaFoldDB" id="A0A1V6TGT1"/>
<protein>
    <submittedName>
        <fullName evidence="2">Uncharacterized protein</fullName>
    </submittedName>
</protein>
<organism evidence="2 3">
    <name type="scientific">Penicillium steckii</name>
    <dbReference type="NCBI Taxonomy" id="303698"/>
    <lineage>
        <taxon>Eukaryota</taxon>
        <taxon>Fungi</taxon>
        <taxon>Dikarya</taxon>
        <taxon>Ascomycota</taxon>
        <taxon>Pezizomycotina</taxon>
        <taxon>Eurotiomycetes</taxon>
        <taxon>Eurotiomycetidae</taxon>
        <taxon>Eurotiales</taxon>
        <taxon>Aspergillaceae</taxon>
        <taxon>Penicillium</taxon>
    </lineage>
</organism>
<dbReference type="EMBL" id="MLKD01000006">
    <property type="protein sequence ID" value="OQE25099.1"/>
    <property type="molecule type" value="Genomic_DNA"/>
</dbReference>
<dbReference type="Proteomes" id="UP000191285">
    <property type="component" value="Unassembled WGS sequence"/>
</dbReference>
<comment type="caution">
    <text evidence="2">The sequence shown here is derived from an EMBL/GenBank/DDBJ whole genome shotgun (WGS) entry which is preliminary data.</text>
</comment>
<evidence type="ECO:0000313" key="2">
    <source>
        <dbReference type="EMBL" id="OQE25099.1"/>
    </source>
</evidence>
<proteinExistence type="predicted"/>
<feature type="region of interest" description="Disordered" evidence="1">
    <location>
        <begin position="16"/>
        <end position="62"/>
    </location>
</feature>